<organism evidence="1 2">
    <name type="scientific">Microseira wollei NIES-4236</name>
    <dbReference type="NCBI Taxonomy" id="2530354"/>
    <lineage>
        <taxon>Bacteria</taxon>
        <taxon>Bacillati</taxon>
        <taxon>Cyanobacteriota</taxon>
        <taxon>Cyanophyceae</taxon>
        <taxon>Oscillatoriophycideae</taxon>
        <taxon>Aerosakkonematales</taxon>
        <taxon>Aerosakkonemataceae</taxon>
        <taxon>Microseira</taxon>
    </lineage>
</organism>
<dbReference type="EMBL" id="BLAY01000406">
    <property type="protein sequence ID" value="GET44547.1"/>
    <property type="molecule type" value="Genomic_DNA"/>
</dbReference>
<sequence>MRLPNSVQLIRQKEPIIKELSDLYLSGESCNKVLNQLINRARQKLHIEAPELDDIDFGSTKNGESSPFWASIAGAVVSLRSAARYALRLAQS</sequence>
<dbReference type="Proteomes" id="UP001050975">
    <property type="component" value="Unassembled WGS sequence"/>
</dbReference>
<protein>
    <submittedName>
        <fullName evidence="1">Uncharacterized protein</fullName>
    </submittedName>
</protein>
<keyword evidence="2" id="KW-1185">Reference proteome</keyword>
<name>A0AAV3XUP2_9CYAN</name>
<evidence type="ECO:0000313" key="1">
    <source>
        <dbReference type="EMBL" id="GET44547.1"/>
    </source>
</evidence>
<gene>
    <name evidence="1" type="ORF">MiSe_93770</name>
</gene>
<evidence type="ECO:0000313" key="2">
    <source>
        <dbReference type="Proteomes" id="UP001050975"/>
    </source>
</evidence>
<comment type="caution">
    <text evidence="1">The sequence shown here is derived from an EMBL/GenBank/DDBJ whole genome shotgun (WGS) entry which is preliminary data.</text>
</comment>
<reference evidence="1" key="1">
    <citation type="submission" date="2019-10" db="EMBL/GenBank/DDBJ databases">
        <title>Draft genome sequece of Microseira wollei NIES-4236.</title>
        <authorList>
            <person name="Yamaguchi H."/>
            <person name="Suzuki S."/>
            <person name="Kawachi M."/>
        </authorList>
    </citation>
    <scope>NUCLEOTIDE SEQUENCE</scope>
    <source>
        <strain evidence="1">NIES-4236</strain>
    </source>
</reference>
<accession>A0AAV3XUP2</accession>
<proteinExistence type="predicted"/>
<dbReference type="RefSeq" id="WP_226594708.1">
    <property type="nucleotide sequence ID" value="NZ_BLAY01000406.1"/>
</dbReference>
<dbReference type="AlphaFoldDB" id="A0AAV3XUP2"/>